<dbReference type="InterPro" id="IPR052157">
    <property type="entry name" value="BCAA_transport_permease"/>
</dbReference>
<evidence type="ECO:0000256" key="1">
    <source>
        <dbReference type="ARBA" id="ARBA00004651"/>
    </source>
</evidence>
<comment type="subcellular location">
    <subcellularLocation>
        <location evidence="1">Cell membrane</location>
        <topology evidence="1">Multi-pass membrane protein</topology>
    </subcellularLocation>
</comment>
<gene>
    <name evidence="10" type="ORF">CR155_00590</name>
</gene>
<keyword evidence="2" id="KW-0813">Transport</keyword>
<dbReference type="CDD" id="cd06582">
    <property type="entry name" value="TM_PBP1_LivH_like"/>
    <property type="match status" value="1"/>
</dbReference>
<evidence type="ECO:0000256" key="6">
    <source>
        <dbReference type="ARBA" id="ARBA00022989"/>
    </source>
</evidence>
<keyword evidence="5" id="KW-0029">Amino-acid transport</keyword>
<feature type="transmembrane region" description="Helical" evidence="9">
    <location>
        <begin position="12"/>
        <end position="35"/>
    </location>
</feature>
<reference evidence="10 11" key="1">
    <citation type="submission" date="2017-10" db="EMBL/GenBank/DDBJ databases">
        <title>Two draft genome sequences of Pusillimonas sp. strains isolated from a nitrate- and radionuclide-contaminated groundwater in Russia.</title>
        <authorList>
            <person name="Grouzdev D.S."/>
            <person name="Tourova T.P."/>
            <person name="Goeva M.A."/>
            <person name="Babich T.L."/>
            <person name="Sokolova D.S."/>
            <person name="Abdullin R."/>
            <person name="Poltaraus A.B."/>
            <person name="Toshchakov S.V."/>
            <person name="Nazina T.N."/>
        </authorList>
    </citation>
    <scope>NUCLEOTIDE SEQUENCE [LARGE SCALE GENOMIC DNA]</scope>
    <source>
        <strain evidence="10 11">JR1/69-2-13</strain>
    </source>
</reference>
<evidence type="ECO:0000313" key="10">
    <source>
        <dbReference type="EMBL" id="PLC55589.1"/>
    </source>
</evidence>
<proteinExistence type="inferred from homology"/>
<evidence type="ECO:0000256" key="2">
    <source>
        <dbReference type="ARBA" id="ARBA00022448"/>
    </source>
</evidence>
<evidence type="ECO:0000256" key="5">
    <source>
        <dbReference type="ARBA" id="ARBA00022970"/>
    </source>
</evidence>
<keyword evidence="3" id="KW-1003">Cell membrane</keyword>
<sequence length="288" mass="30656">MDIFVQLLINGLLLGGAYTIISLGLTLIFGVVRVVNFAHGDFLMVGMYMVYLLAANFGLHPYIGLVPIAVILFALGALTQKVIIQPLLDSDEHIQIFATVGLSTILLNLALVLFGANVFRASVETGTNAITVGGYTMVTGQIITFVVAICLAVLLHLFMHHTYLGRALRAVAQHRYAAMLMGVNVKNVYIVAFGLGTAFVGIAAGLLAPQYPVFPTVGTYFVLTAFVIVVLGGMGSLYGAVAGSMIIGVVDTLAGYYIAPDLKEVVYFGIFLLILVVRPNGLFGFGTE</sequence>
<dbReference type="InterPro" id="IPR001851">
    <property type="entry name" value="ABC_transp_permease"/>
</dbReference>
<dbReference type="Pfam" id="PF02653">
    <property type="entry name" value="BPD_transp_2"/>
    <property type="match status" value="1"/>
</dbReference>
<feature type="transmembrane region" description="Helical" evidence="9">
    <location>
        <begin position="213"/>
        <end position="231"/>
    </location>
</feature>
<keyword evidence="4 9" id="KW-0812">Transmembrane</keyword>
<comment type="caution">
    <text evidence="10">The sequence shown here is derived from an EMBL/GenBank/DDBJ whole genome shotgun (WGS) entry which is preliminary data.</text>
</comment>
<keyword evidence="7 9" id="KW-0472">Membrane</keyword>
<dbReference type="RefSeq" id="WP_102068070.1">
    <property type="nucleotide sequence ID" value="NZ_PDNV01000001.1"/>
</dbReference>
<dbReference type="AlphaFoldDB" id="A0A2N4UKP9"/>
<dbReference type="GO" id="GO:0022857">
    <property type="term" value="F:transmembrane transporter activity"/>
    <property type="evidence" value="ECO:0007669"/>
    <property type="project" value="InterPro"/>
</dbReference>
<organism evidence="10 11">
    <name type="scientific">Pollutimonas nitritireducens</name>
    <dbReference type="NCBI Taxonomy" id="2045209"/>
    <lineage>
        <taxon>Bacteria</taxon>
        <taxon>Pseudomonadati</taxon>
        <taxon>Pseudomonadota</taxon>
        <taxon>Betaproteobacteria</taxon>
        <taxon>Burkholderiales</taxon>
        <taxon>Alcaligenaceae</taxon>
        <taxon>Pollutimonas</taxon>
    </lineage>
</organism>
<evidence type="ECO:0000256" key="4">
    <source>
        <dbReference type="ARBA" id="ARBA00022692"/>
    </source>
</evidence>
<dbReference type="Proteomes" id="UP000234328">
    <property type="component" value="Unassembled WGS sequence"/>
</dbReference>
<accession>A0A2N4UKP9</accession>
<evidence type="ECO:0000256" key="8">
    <source>
        <dbReference type="ARBA" id="ARBA00037998"/>
    </source>
</evidence>
<dbReference type="GO" id="GO:0006865">
    <property type="term" value="P:amino acid transport"/>
    <property type="evidence" value="ECO:0007669"/>
    <property type="project" value="UniProtKB-KW"/>
</dbReference>
<feature type="transmembrane region" description="Helical" evidence="9">
    <location>
        <begin position="265"/>
        <end position="285"/>
    </location>
</feature>
<keyword evidence="6 9" id="KW-1133">Transmembrane helix</keyword>
<feature type="transmembrane region" description="Helical" evidence="9">
    <location>
        <begin position="138"/>
        <end position="159"/>
    </location>
</feature>
<dbReference type="PANTHER" id="PTHR11795">
    <property type="entry name" value="BRANCHED-CHAIN AMINO ACID TRANSPORT SYSTEM PERMEASE PROTEIN LIVH"/>
    <property type="match status" value="1"/>
</dbReference>
<dbReference type="PANTHER" id="PTHR11795:SF445">
    <property type="entry name" value="AMINO ACID ABC TRANSPORTER PERMEASE PROTEIN"/>
    <property type="match status" value="1"/>
</dbReference>
<comment type="similarity">
    <text evidence="8">Belongs to the binding-protein-dependent transport system permease family. LivHM subfamily.</text>
</comment>
<feature type="transmembrane region" description="Helical" evidence="9">
    <location>
        <begin position="238"/>
        <end position="259"/>
    </location>
</feature>
<keyword evidence="11" id="KW-1185">Reference proteome</keyword>
<feature type="transmembrane region" description="Helical" evidence="9">
    <location>
        <begin position="42"/>
        <end position="59"/>
    </location>
</feature>
<dbReference type="OrthoDB" id="9807115at2"/>
<feature type="transmembrane region" description="Helical" evidence="9">
    <location>
        <begin position="96"/>
        <end position="118"/>
    </location>
</feature>
<dbReference type="GO" id="GO:0005886">
    <property type="term" value="C:plasma membrane"/>
    <property type="evidence" value="ECO:0007669"/>
    <property type="project" value="UniProtKB-SubCell"/>
</dbReference>
<evidence type="ECO:0000313" key="11">
    <source>
        <dbReference type="Proteomes" id="UP000234328"/>
    </source>
</evidence>
<feature type="transmembrane region" description="Helical" evidence="9">
    <location>
        <begin position="188"/>
        <end position="207"/>
    </location>
</feature>
<evidence type="ECO:0000256" key="7">
    <source>
        <dbReference type="ARBA" id="ARBA00023136"/>
    </source>
</evidence>
<name>A0A2N4UKP9_9BURK</name>
<evidence type="ECO:0000256" key="3">
    <source>
        <dbReference type="ARBA" id="ARBA00022475"/>
    </source>
</evidence>
<protein>
    <submittedName>
        <fullName evidence="10">Branched-chain amino acid ABC transporter permease</fullName>
    </submittedName>
</protein>
<dbReference type="EMBL" id="PDNV01000001">
    <property type="protein sequence ID" value="PLC55589.1"/>
    <property type="molecule type" value="Genomic_DNA"/>
</dbReference>
<evidence type="ECO:0000256" key="9">
    <source>
        <dbReference type="SAM" id="Phobius"/>
    </source>
</evidence>